<dbReference type="Proteomes" id="UP000694722">
    <property type="component" value="Unplaced"/>
</dbReference>
<feature type="transmembrane region" description="Helical" evidence="1">
    <location>
        <begin position="150"/>
        <end position="169"/>
    </location>
</feature>
<reference evidence="2" key="1">
    <citation type="submission" date="2025-08" db="UniProtKB">
        <authorList>
            <consortium name="Ensembl"/>
        </authorList>
    </citation>
    <scope>IDENTIFICATION</scope>
</reference>
<name>A0A8D1K4Y5_PIG</name>
<dbReference type="AlphaFoldDB" id="A0A8D1K4Y5"/>
<keyword evidence="1" id="KW-1133">Transmembrane helix</keyword>
<keyword evidence="1" id="KW-0472">Membrane</keyword>
<proteinExistence type="predicted"/>
<organism evidence="2 3">
    <name type="scientific">Sus scrofa</name>
    <name type="common">Pig</name>
    <dbReference type="NCBI Taxonomy" id="9823"/>
    <lineage>
        <taxon>Eukaryota</taxon>
        <taxon>Metazoa</taxon>
        <taxon>Chordata</taxon>
        <taxon>Craniata</taxon>
        <taxon>Vertebrata</taxon>
        <taxon>Euteleostomi</taxon>
        <taxon>Mammalia</taxon>
        <taxon>Eutheria</taxon>
        <taxon>Laurasiatheria</taxon>
        <taxon>Artiodactyla</taxon>
        <taxon>Suina</taxon>
        <taxon>Suidae</taxon>
        <taxon>Sus</taxon>
    </lineage>
</organism>
<accession>A0A8D1K4Y5</accession>
<sequence length="263" mass="30208">MRVHVSFSRTVLSGYMPKSGIAGLYGSSTYRFLRYLHAGLCSGCTSLHSHQQSRRVPFSPHRLQHLLFVDLLLMAILTGVRWYLMVVLICISLIIRNVEHFFMCLLAICIFSLENSLFRSFAIFPLSFAFFAVEWYILEINPLSVASIESIFSHSVSCLFVFFWVSFAVQKLVSLIRSRWFIFALISVPLGDSPEKTFERLMSENVLPVFSSRGLMVSCLIFKSLSHFEFIFVCGVRVCSSFIESWCLFILKTSQDITLRRAR</sequence>
<feature type="transmembrane region" description="Helical" evidence="1">
    <location>
        <begin position="120"/>
        <end position="138"/>
    </location>
</feature>
<protein>
    <submittedName>
        <fullName evidence="2">Uncharacterized protein</fullName>
    </submittedName>
</protein>
<evidence type="ECO:0000256" key="1">
    <source>
        <dbReference type="SAM" id="Phobius"/>
    </source>
</evidence>
<evidence type="ECO:0000313" key="2">
    <source>
        <dbReference type="Ensembl" id="ENSSSCP00040010091.1"/>
    </source>
</evidence>
<keyword evidence="1" id="KW-0812">Transmembrane</keyword>
<dbReference type="Ensembl" id="ENSSSCT00040023817.1">
    <property type="protein sequence ID" value="ENSSSCP00040010091.1"/>
    <property type="gene ID" value="ENSSSCG00040017647.1"/>
</dbReference>
<evidence type="ECO:0000313" key="3">
    <source>
        <dbReference type="Proteomes" id="UP000694722"/>
    </source>
</evidence>